<feature type="non-terminal residue" evidence="1">
    <location>
        <position position="1"/>
    </location>
</feature>
<dbReference type="RefSeq" id="XP_024741431.1">
    <property type="nucleotide sequence ID" value="XM_024879465.1"/>
</dbReference>
<dbReference type="STRING" id="1095630.A0A2J6TND0"/>
<evidence type="ECO:0000313" key="2">
    <source>
        <dbReference type="Proteomes" id="UP000235371"/>
    </source>
</evidence>
<gene>
    <name evidence="1" type="ORF">K444DRAFT_608884</name>
</gene>
<dbReference type="EMBL" id="KZ613749">
    <property type="protein sequence ID" value="PMD64527.1"/>
    <property type="molecule type" value="Genomic_DNA"/>
</dbReference>
<dbReference type="SUPFAM" id="SSF89372">
    <property type="entry name" value="Fucose-specific lectin"/>
    <property type="match status" value="1"/>
</dbReference>
<dbReference type="InterPro" id="IPR007132">
    <property type="entry name" value="DUF346"/>
</dbReference>
<dbReference type="GeneID" id="36587542"/>
<proteinExistence type="predicted"/>
<dbReference type="OrthoDB" id="406838at2759"/>
<reference evidence="1 2" key="1">
    <citation type="submission" date="2016-04" db="EMBL/GenBank/DDBJ databases">
        <title>A degradative enzymes factory behind the ericoid mycorrhizal symbiosis.</title>
        <authorList>
            <consortium name="DOE Joint Genome Institute"/>
            <person name="Martino E."/>
            <person name="Morin E."/>
            <person name="Grelet G."/>
            <person name="Kuo A."/>
            <person name="Kohler A."/>
            <person name="Daghino S."/>
            <person name="Barry K."/>
            <person name="Choi C."/>
            <person name="Cichocki N."/>
            <person name="Clum A."/>
            <person name="Copeland A."/>
            <person name="Hainaut M."/>
            <person name="Haridas S."/>
            <person name="Labutti K."/>
            <person name="Lindquist E."/>
            <person name="Lipzen A."/>
            <person name="Khouja H.-R."/>
            <person name="Murat C."/>
            <person name="Ohm R."/>
            <person name="Olson A."/>
            <person name="Spatafora J."/>
            <person name="Veneault-Fourrey C."/>
            <person name="Henrissat B."/>
            <person name="Grigoriev I."/>
            <person name="Martin F."/>
            <person name="Perotto S."/>
        </authorList>
    </citation>
    <scope>NUCLEOTIDE SEQUENCE [LARGE SCALE GENOMIC DNA]</scope>
    <source>
        <strain evidence="1 2">E</strain>
    </source>
</reference>
<evidence type="ECO:0000313" key="1">
    <source>
        <dbReference type="EMBL" id="PMD64527.1"/>
    </source>
</evidence>
<accession>A0A2J6TND0</accession>
<dbReference type="Gene3D" id="2.120.10.70">
    <property type="entry name" value="Fucose-specific lectin"/>
    <property type="match status" value="1"/>
</dbReference>
<name>A0A2J6TND0_9HELO</name>
<dbReference type="Pfam" id="PF03984">
    <property type="entry name" value="DUF346"/>
    <property type="match status" value="1"/>
</dbReference>
<keyword evidence="2" id="KW-1185">Reference proteome</keyword>
<protein>
    <recommendedName>
        <fullName evidence="3">Fucose-specific lectin</fullName>
    </recommendedName>
</protein>
<dbReference type="AlphaFoldDB" id="A0A2J6TND0"/>
<dbReference type="InParanoid" id="A0A2J6TND0"/>
<evidence type="ECO:0008006" key="3">
    <source>
        <dbReference type="Google" id="ProtNLM"/>
    </source>
</evidence>
<organism evidence="1 2">
    <name type="scientific">Hyaloscypha bicolor E</name>
    <dbReference type="NCBI Taxonomy" id="1095630"/>
    <lineage>
        <taxon>Eukaryota</taxon>
        <taxon>Fungi</taxon>
        <taxon>Dikarya</taxon>
        <taxon>Ascomycota</taxon>
        <taxon>Pezizomycotina</taxon>
        <taxon>Leotiomycetes</taxon>
        <taxon>Helotiales</taxon>
        <taxon>Hyaloscyphaceae</taxon>
        <taxon>Hyaloscypha</taxon>
        <taxon>Hyaloscypha bicolor</taxon>
    </lineage>
</organism>
<dbReference type="Proteomes" id="UP000235371">
    <property type="component" value="Unassembled WGS sequence"/>
</dbReference>
<sequence>MSKQSMLLKAGGIKLESTLHHKSLSVVSWGPNRLDIFALGTDNSMYQKTWDGSEWEPSPTGWQALGGAFNPA</sequence>